<evidence type="ECO:0000313" key="9">
    <source>
        <dbReference type="Proteomes" id="UP001141327"/>
    </source>
</evidence>
<accession>A0ABQ8UN39</accession>
<evidence type="ECO:0000313" key="8">
    <source>
        <dbReference type="EMBL" id="KAJ4459122.1"/>
    </source>
</evidence>
<name>A0ABQ8UN39_9EUKA</name>
<comment type="subcellular location">
    <subcellularLocation>
        <location evidence="1">Membrane</location>
        <topology evidence="1">Multi-pass membrane protein</topology>
    </subcellularLocation>
</comment>
<evidence type="ECO:0000256" key="6">
    <source>
        <dbReference type="ARBA" id="ARBA00023136"/>
    </source>
</evidence>
<dbReference type="EMBL" id="JAPMOS010000022">
    <property type="protein sequence ID" value="KAJ4459122.1"/>
    <property type="molecule type" value="Genomic_DNA"/>
</dbReference>
<keyword evidence="3 7" id="KW-0812">Transmembrane</keyword>
<comment type="caution">
    <text evidence="8">The sequence shown here is derived from an EMBL/GenBank/DDBJ whole genome shotgun (WGS) entry which is preliminary data.</text>
</comment>
<keyword evidence="9" id="KW-1185">Reference proteome</keyword>
<evidence type="ECO:0000256" key="5">
    <source>
        <dbReference type="ARBA" id="ARBA00022989"/>
    </source>
</evidence>
<evidence type="ECO:0000256" key="4">
    <source>
        <dbReference type="ARBA" id="ARBA00022976"/>
    </source>
</evidence>
<keyword evidence="6 7" id="KW-0472">Membrane</keyword>
<keyword evidence="5 7" id="KW-1133">Transmembrane helix</keyword>
<evidence type="ECO:0000256" key="3">
    <source>
        <dbReference type="ARBA" id="ARBA00022692"/>
    </source>
</evidence>
<protein>
    <submittedName>
        <fullName evidence="8">Uncharacterized protein</fullName>
    </submittedName>
</protein>
<reference evidence="8" key="1">
    <citation type="journal article" date="2022" name="bioRxiv">
        <title>Genomics of Preaxostyla Flagellates Illuminates Evolutionary Transitions and the Path Towards Mitochondrial Loss.</title>
        <authorList>
            <person name="Novak L.V.F."/>
            <person name="Treitli S.C."/>
            <person name="Pyrih J."/>
            <person name="Halakuc P."/>
            <person name="Pipaliya S.V."/>
            <person name="Vacek V."/>
            <person name="Brzon O."/>
            <person name="Soukal P."/>
            <person name="Eme L."/>
            <person name="Dacks J.B."/>
            <person name="Karnkowska A."/>
            <person name="Elias M."/>
            <person name="Hampl V."/>
        </authorList>
    </citation>
    <scope>NUCLEOTIDE SEQUENCE</scope>
    <source>
        <strain evidence="8">RCP-MX</strain>
    </source>
</reference>
<dbReference type="PANTHER" id="PTHR12889">
    <property type="entry name" value="GAMMA-SECRETASE SUBUNIT APH-1"/>
    <property type="match status" value="1"/>
</dbReference>
<gene>
    <name evidence="8" type="ORF">PAPYR_4920</name>
</gene>
<feature type="transmembrane region" description="Helical" evidence="7">
    <location>
        <begin position="6"/>
        <end position="25"/>
    </location>
</feature>
<proteinExistence type="inferred from homology"/>
<feature type="transmembrane region" description="Helical" evidence="7">
    <location>
        <begin position="37"/>
        <end position="56"/>
    </location>
</feature>
<feature type="transmembrane region" description="Helical" evidence="7">
    <location>
        <begin position="214"/>
        <end position="234"/>
    </location>
</feature>
<sequence length="239" mass="26704">MTYLTFFGYVFISSGPPAVVMYNLWRHATKVSVTVSLASSFFWALTLFPIAGFSLLFPDNIIRQTFLIPFQLMVQETTRWLFWYLFGMLKRRLPIGQNMSLPGPRHTYLLHALAQGTSWALVSSLLNCFSLAVSEFGPGTYYAGLQEPPQLLIVALSTLAGSLLHMAVGTLSFLWFYRMGPVGTVATVFVMALVRLPVSLLPLLMAWYPALWGLVEGLVVGYGALACLLTYLVAKRWMK</sequence>
<dbReference type="Proteomes" id="UP001141327">
    <property type="component" value="Unassembled WGS sequence"/>
</dbReference>
<dbReference type="Pfam" id="PF06105">
    <property type="entry name" value="Aph-1"/>
    <property type="match status" value="1"/>
</dbReference>
<evidence type="ECO:0000256" key="1">
    <source>
        <dbReference type="ARBA" id="ARBA00004141"/>
    </source>
</evidence>
<organism evidence="8 9">
    <name type="scientific">Paratrimastix pyriformis</name>
    <dbReference type="NCBI Taxonomy" id="342808"/>
    <lineage>
        <taxon>Eukaryota</taxon>
        <taxon>Metamonada</taxon>
        <taxon>Preaxostyla</taxon>
        <taxon>Paratrimastigidae</taxon>
        <taxon>Paratrimastix</taxon>
    </lineage>
</organism>
<evidence type="ECO:0000256" key="7">
    <source>
        <dbReference type="SAM" id="Phobius"/>
    </source>
</evidence>
<keyword evidence="4" id="KW-0914">Notch signaling pathway</keyword>
<dbReference type="InterPro" id="IPR009294">
    <property type="entry name" value="Aph-1"/>
</dbReference>
<evidence type="ECO:0000256" key="2">
    <source>
        <dbReference type="ARBA" id="ARBA00005577"/>
    </source>
</evidence>
<comment type="similarity">
    <text evidence="2">Belongs to the APH-1 family.</text>
</comment>